<dbReference type="InterPro" id="IPR002560">
    <property type="entry name" value="Transposase_DDE"/>
</dbReference>
<gene>
    <name evidence="2" type="ORF">FLAT13_01111</name>
</gene>
<dbReference type="AlphaFoldDB" id="A0A6V6YSE1"/>
<dbReference type="RefSeq" id="WP_230408798.1">
    <property type="nucleotide sequence ID" value="NZ_CAIJDP010000060.1"/>
</dbReference>
<evidence type="ECO:0000313" key="2">
    <source>
        <dbReference type="EMBL" id="CAD0002405.1"/>
    </source>
</evidence>
<organism evidence="2 3">
    <name type="scientific">Flavobacterium salmonis</name>
    <dbReference type="NCBI Taxonomy" id="2654844"/>
    <lineage>
        <taxon>Bacteria</taxon>
        <taxon>Pseudomonadati</taxon>
        <taxon>Bacteroidota</taxon>
        <taxon>Flavobacteriia</taxon>
        <taxon>Flavobacteriales</taxon>
        <taxon>Flavobacteriaceae</taxon>
        <taxon>Flavobacterium</taxon>
    </lineage>
</organism>
<protein>
    <recommendedName>
        <fullName evidence="1">Transposase IS204/IS1001/IS1096/IS1165 DDE domain-containing protein</fullName>
    </recommendedName>
</protein>
<dbReference type="PANTHER" id="PTHR33498:SF1">
    <property type="entry name" value="TRANSPOSASE FOR INSERTION SEQUENCE ELEMENT IS1557"/>
    <property type="match status" value="1"/>
</dbReference>
<feature type="domain" description="Transposase IS204/IS1001/IS1096/IS1165 DDE" evidence="1">
    <location>
        <begin position="20"/>
        <end position="143"/>
    </location>
</feature>
<dbReference type="Proteomes" id="UP000530060">
    <property type="component" value="Unassembled WGS sequence"/>
</dbReference>
<evidence type="ECO:0000313" key="3">
    <source>
        <dbReference type="Proteomes" id="UP000530060"/>
    </source>
</evidence>
<proteinExistence type="predicted"/>
<sequence>MTRVNRIVKTVIAPKVEQIRTWSPNKLSFLLYTDEQKLSVENNQFMNLLFDVCPEIKQIEMLVKQFKDLFKRKELESLSKCIAKAQMIDSPPIKNFAKNLLRDYEAVNNAVVTQYSNGQVEGQVNRLKNIKRMMYGRASFPLLRKIDEEPVK</sequence>
<dbReference type="InterPro" id="IPR047951">
    <property type="entry name" value="Transpos_ISL3"/>
</dbReference>
<name>A0A6V6YSE1_9FLAO</name>
<evidence type="ECO:0000259" key="1">
    <source>
        <dbReference type="Pfam" id="PF01610"/>
    </source>
</evidence>
<keyword evidence="3" id="KW-1185">Reference proteome</keyword>
<dbReference type="EMBL" id="CAIJDP010000060">
    <property type="protein sequence ID" value="CAD0002405.1"/>
    <property type="molecule type" value="Genomic_DNA"/>
</dbReference>
<comment type="caution">
    <text evidence="2">The sequence shown here is derived from an EMBL/GenBank/DDBJ whole genome shotgun (WGS) entry which is preliminary data.</text>
</comment>
<reference evidence="2 3" key="1">
    <citation type="submission" date="2020-06" db="EMBL/GenBank/DDBJ databases">
        <authorList>
            <person name="Criscuolo A."/>
        </authorList>
    </citation>
    <scope>NUCLEOTIDE SEQUENCE [LARGE SCALE GENOMIC DNA]</scope>
    <source>
        <strain evidence="3">CIP 111411</strain>
    </source>
</reference>
<accession>A0A6V6YSE1</accession>
<dbReference type="PANTHER" id="PTHR33498">
    <property type="entry name" value="TRANSPOSASE FOR INSERTION SEQUENCE ELEMENT IS1557"/>
    <property type="match status" value="1"/>
</dbReference>
<dbReference type="Pfam" id="PF01610">
    <property type="entry name" value="DDE_Tnp_ISL3"/>
    <property type="match status" value="1"/>
</dbReference>